<dbReference type="EMBL" id="MU266603">
    <property type="protein sequence ID" value="KAH7920112.1"/>
    <property type="molecule type" value="Genomic_DNA"/>
</dbReference>
<sequence>MNTPHVINREHDILARCGGMMTWDIKTGLMGKRRSSVPVPNSNATCTVTHPSVVTSLQSNTTPPSTSSPSSQTSLSRRTPTSASGGTCKTRAGGPCSPSSALGSSDTWTRTTPRSRSQPPPPEDRAPGCRFWRVRRAGDVCRRRCGGRALEVGSLYVCVLGQSTYDNIKMARSPTQDARWIYAPPLFRIIWMRFIETSGISGTSSS</sequence>
<name>A0ACB8B3Z7_9AGAM</name>
<comment type="caution">
    <text evidence="1">The sequence shown here is derived from an EMBL/GenBank/DDBJ whole genome shotgun (WGS) entry which is preliminary data.</text>
</comment>
<proteinExistence type="predicted"/>
<protein>
    <submittedName>
        <fullName evidence="1">Uncharacterized protein</fullName>
    </submittedName>
</protein>
<reference evidence="1" key="1">
    <citation type="journal article" date="2021" name="New Phytol.">
        <title>Evolutionary innovations through gain and loss of genes in the ectomycorrhizal Boletales.</title>
        <authorList>
            <person name="Wu G."/>
            <person name="Miyauchi S."/>
            <person name="Morin E."/>
            <person name="Kuo A."/>
            <person name="Drula E."/>
            <person name="Varga T."/>
            <person name="Kohler A."/>
            <person name="Feng B."/>
            <person name="Cao Y."/>
            <person name="Lipzen A."/>
            <person name="Daum C."/>
            <person name="Hundley H."/>
            <person name="Pangilinan J."/>
            <person name="Johnson J."/>
            <person name="Barry K."/>
            <person name="LaButti K."/>
            <person name="Ng V."/>
            <person name="Ahrendt S."/>
            <person name="Min B."/>
            <person name="Choi I.G."/>
            <person name="Park H."/>
            <person name="Plett J.M."/>
            <person name="Magnuson J."/>
            <person name="Spatafora J.W."/>
            <person name="Nagy L.G."/>
            <person name="Henrissat B."/>
            <person name="Grigoriev I.V."/>
            <person name="Yang Z.L."/>
            <person name="Xu J."/>
            <person name="Martin F.M."/>
        </authorList>
    </citation>
    <scope>NUCLEOTIDE SEQUENCE</scope>
    <source>
        <strain evidence="1">KUC20120723A-06</strain>
    </source>
</reference>
<organism evidence="1 2">
    <name type="scientific">Leucogyrophana mollusca</name>
    <dbReference type="NCBI Taxonomy" id="85980"/>
    <lineage>
        <taxon>Eukaryota</taxon>
        <taxon>Fungi</taxon>
        <taxon>Dikarya</taxon>
        <taxon>Basidiomycota</taxon>
        <taxon>Agaricomycotina</taxon>
        <taxon>Agaricomycetes</taxon>
        <taxon>Agaricomycetidae</taxon>
        <taxon>Boletales</taxon>
        <taxon>Boletales incertae sedis</taxon>
        <taxon>Leucogyrophana</taxon>
    </lineage>
</organism>
<evidence type="ECO:0000313" key="1">
    <source>
        <dbReference type="EMBL" id="KAH7920112.1"/>
    </source>
</evidence>
<keyword evidence="2" id="KW-1185">Reference proteome</keyword>
<evidence type="ECO:0000313" key="2">
    <source>
        <dbReference type="Proteomes" id="UP000790709"/>
    </source>
</evidence>
<accession>A0ACB8B3Z7</accession>
<gene>
    <name evidence="1" type="ORF">BV22DRAFT_1133333</name>
</gene>
<dbReference type="Proteomes" id="UP000790709">
    <property type="component" value="Unassembled WGS sequence"/>
</dbReference>